<sequence length="75" mass="8620">MLVLHILEVIIFTSLLAVAPILYTKFNLNRHYWVIIVFFVGIAVISRLVLTANWAVPFAIALPIILFTNLKRQKK</sequence>
<dbReference type="EMBL" id="CP090978">
    <property type="protein sequence ID" value="UJF33523.1"/>
    <property type="molecule type" value="Genomic_DNA"/>
</dbReference>
<dbReference type="RefSeq" id="WP_235119893.1">
    <property type="nucleotide sequence ID" value="NZ_CP090978.1"/>
</dbReference>
<protein>
    <submittedName>
        <fullName evidence="2">Uncharacterized protein</fullName>
    </submittedName>
</protein>
<reference evidence="2 3" key="1">
    <citation type="journal article" date="2024" name="Int. J. Syst. Evol. Microbiol.">
        <title>Paenibacillus hexagrammi sp. nov., a novel bacterium isolated from the gut content of Hexagrammos agrammus.</title>
        <authorList>
            <person name="Jung H.K."/>
            <person name="Kim D.G."/>
            <person name="Zin H."/>
            <person name="Park J."/>
            <person name="Jung H."/>
            <person name="Kim Y.O."/>
            <person name="Kong H.J."/>
            <person name="Kim J.W."/>
            <person name="Kim Y.S."/>
        </authorList>
    </citation>
    <scope>NUCLEOTIDE SEQUENCE [LARGE SCALE GENOMIC DNA]</scope>
    <source>
        <strain evidence="2 3">YPD9-1</strain>
    </source>
</reference>
<organism evidence="2 3">
    <name type="scientific">Paenibacillus hexagrammi</name>
    <dbReference type="NCBI Taxonomy" id="2908839"/>
    <lineage>
        <taxon>Bacteria</taxon>
        <taxon>Bacillati</taxon>
        <taxon>Bacillota</taxon>
        <taxon>Bacilli</taxon>
        <taxon>Bacillales</taxon>
        <taxon>Paenibacillaceae</taxon>
        <taxon>Paenibacillus</taxon>
    </lineage>
</organism>
<keyword evidence="1" id="KW-0812">Transmembrane</keyword>
<evidence type="ECO:0000256" key="1">
    <source>
        <dbReference type="SAM" id="Phobius"/>
    </source>
</evidence>
<feature type="transmembrane region" description="Helical" evidence="1">
    <location>
        <begin position="6"/>
        <end position="24"/>
    </location>
</feature>
<name>A0ABY3SJ53_9BACL</name>
<keyword evidence="3" id="KW-1185">Reference proteome</keyword>
<keyword evidence="1" id="KW-1133">Transmembrane helix</keyword>
<dbReference type="Proteomes" id="UP001649230">
    <property type="component" value="Chromosome"/>
</dbReference>
<proteinExistence type="predicted"/>
<keyword evidence="1" id="KW-0472">Membrane</keyword>
<feature type="transmembrane region" description="Helical" evidence="1">
    <location>
        <begin position="31"/>
        <end position="48"/>
    </location>
</feature>
<accession>A0ABY3SJ53</accession>
<evidence type="ECO:0000313" key="2">
    <source>
        <dbReference type="EMBL" id="UJF33523.1"/>
    </source>
</evidence>
<gene>
    <name evidence="2" type="ORF">L0M14_29170</name>
</gene>
<evidence type="ECO:0000313" key="3">
    <source>
        <dbReference type="Proteomes" id="UP001649230"/>
    </source>
</evidence>